<sequence>MRRPDRAGLPADSAKEHEAPSAELAADPEAGHSWKESIGHSGSERPKRCSRRTGLNINCRSSERSSCTCAEARSLPRAARRQRRRQRGAAPIREIRADSE</sequence>
<feature type="region of interest" description="Disordered" evidence="1">
    <location>
        <begin position="70"/>
        <end position="100"/>
    </location>
</feature>
<reference evidence="2" key="1">
    <citation type="submission" date="2023-10" db="EMBL/GenBank/DDBJ databases">
        <authorList>
            <person name="Chen Y."/>
            <person name="Shah S."/>
            <person name="Dougan E. K."/>
            <person name="Thang M."/>
            <person name="Chan C."/>
        </authorList>
    </citation>
    <scope>NUCLEOTIDE SEQUENCE [LARGE SCALE GENOMIC DNA]</scope>
</reference>
<protein>
    <submittedName>
        <fullName evidence="2">Uncharacterized protein</fullName>
    </submittedName>
</protein>
<evidence type="ECO:0000313" key="2">
    <source>
        <dbReference type="EMBL" id="CAK0880749.1"/>
    </source>
</evidence>
<dbReference type="EMBL" id="CAUYUJ010018113">
    <property type="protein sequence ID" value="CAK0880749.1"/>
    <property type="molecule type" value="Genomic_DNA"/>
</dbReference>
<evidence type="ECO:0000313" key="3">
    <source>
        <dbReference type="Proteomes" id="UP001189429"/>
    </source>
</evidence>
<dbReference type="Proteomes" id="UP001189429">
    <property type="component" value="Unassembled WGS sequence"/>
</dbReference>
<name>A0ABN9W6Z2_9DINO</name>
<organism evidence="2 3">
    <name type="scientific">Prorocentrum cordatum</name>
    <dbReference type="NCBI Taxonomy" id="2364126"/>
    <lineage>
        <taxon>Eukaryota</taxon>
        <taxon>Sar</taxon>
        <taxon>Alveolata</taxon>
        <taxon>Dinophyceae</taxon>
        <taxon>Prorocentrales</taxon>
        <taxon>Prorocentraceae</taxon>
        <taxon>Prorocentrum</taxon>
    </lineage>
</organism>
<keyword evidence="3" id="KW-1185">Reference proteome</keyword>
<proteinExistence type="predicted"/>
<feature type="region of interest" description="Disordered" evidence="1">
    <location>
        <begin position="1"/>
        <end position="52"/>
    </location>
</feature>
<accession>A0ABN9W6Z2</accession>
<gene>
    <name evidence="2" type="ORF">PCOR1329_LOCUS63796</name>
</gene>
<evidence type="ECO:0000256" key="1">
    <source>
        <dbReference type="SAM" id="MobiDB-lite"/>
    </source>
</evidence>
<feature type="compositionally biased region" description="Basic residues" evidence="1">
    <location>
        <begin position="78"/>
        <end position="87"/>
    </location>
</feature>
<comment type="caution">
    <text evidence="2">The sequence shown here is derived from an EMBL/GenBank/DDBJ whole genome shotgun (WGS) entry which is preliminary data.</text>
</comment>
<feature type="compositionally biased region" description="Basic and acidic residues" evidence="1">
    <location>
        <begin position="29"/>
        <end position="47"/>
    </location>
</feature>